<keyword evidence="2" id="KW-1185">Reference proteome</keyword>
<comment type="caution">
    <text evidence="1">The sequence shown here is derived from an EMBL/GenBank/DDBJ whole genome shotgun (WGS) entry which is preliminary data.</text>
</comment>
<reference evidence="1" key="1">
    <citation type="journal article" date="2023" name="IScience">
        <title>Live-bearing cockroach genome reveals convergent evolutionary mechanisms linked to viviparity in insects and beyond.</title>
        <authorList>
            <person name="Fouks B."/>
            <person name="Harrison M.C."/>
            <person name="Mikhailova A.A."/>
            <person name="Marchal E."/>
            <person name="English S."/>
            <person name="Carruthers M."/>
            <person name="Jennings E.C."/>
            <person name="Chiamaka E.L."/>
            <person name="Frigard R.A."/>
            <person name="Pippel M."/>
            <person name="Attardo G.M."/>
            <person name="Benoit J.B."/>
            <person name="Bornberg-Bauer E."/>
            <person name="Tobe S.S."/>
        </authorList>
    </citation>
    <scope>NUCLEOTIDE SEQUENCE</scope>
    <source>
        <strain evidence="1">Stay&amp;Tobe</strain>
    </source>
</reference>
<sequence>MDFQTIFWSYVFILRKLFDKMSQEIDRNFEFMVNPSSVLLLPTDIRIRGNFEVHKFFFVFLNVDFFPNPEFLLYI</sequence>
<feature type="non-terminal residue" evidence="1">
    <location>
        <position position="1"/>
    </location>
</feature>
<gene>
    <name evidence="1" type="ORF">L9F63_024009</name>
</gene>
<reference evidence="1" key="2">
    <citation type="submission" date="2023-05" db="EMBL/GenBank/DDBJ databases">
        <authorList>
            <person name="Fouks B."/>
        </authorList>
    </citation>
    <scope>NUCLEOTIDE SEQUENCE</scope>
    <source>
        <strain evidence="1">Stay&amp;Tobe</strain>
        <tissue evidence="1">Testes</tissue>
    </source>
</reference>
<accession>A0AAD7ZI80</accession>
<evidence type="ECO:0000313" key="2">
    <source>
        <dbReference type="Proteomes" id="UP001233999"/>
    </source>
</evidence>
<proteinExistence type="predicted"/>
<dbReference type="Proteomes" id="UP001233999">
    <property type="component" value="Unassembled WGS sequence"/>
</dbReference>
<organism evidence="1 2">
    <name type="scientific">Diploptera punctata</name>
    <name type="common">Pacific beetle cockroach</name>
    <dbReference type="NCBI Taxonomy" id="6984"/>
    <lineage>
        <taxon>Eukaryota</taxon>
        <taxon>Metazoa</taxon>
        <taxon>Ecdysozoa</taxon>
        <taxon>Arthropoda</taxon>
        <taxon>Hexapoda</taxon>
        <taxon>Insecta</taxon>
        <taxon>Pterygota</taxon>
        <taxon>Neoptera</taxon>
        <taxon>Polyneoptera</taxon>
        <taxon>Dictyoptera</taxon>
        <taxon>Blattodea</taxon>
        <taxon>Blaberoidea</taxon>
        <taxon>Blaberidae</taxon>
        <taxon>Diplopterinae</taxon>
        <taxon>Diploptera</taxon>
    </lineage>
</organism>
<dbReference type="EMBL" id="JASPKZ010008136">
    <property type="protein sequence ID" value="KAJ9580815.1"/>
    <property type="molecule type" value="Genomic_DNA"/>
</dbReference>
<dbReference type="AlphaFoldDB" id="A0AAD7ZI80"/>
<evidence type="ECO:0000313" key="1">
    <source>
        <dbReference type="EMBL" id="KAJ9580815.1"/>
    </source>
</evidence>
<name>A0AAD7ZI80_DIPPU</name>
<protein>
    <submittedName>
        <fullName evidence="1">Uncharacterized protein</fullName>
    </submittedName>
</protein>